<gene>
    <name evidence="4" type="ORF">BWX42_00060</name>
    <name evidence="1" type="ORF">BWX42_00345</name>
    <name evidence="2" type="ORF">BWX42_09975</name>
    <name evidence="3" type="ORF">BWX42_10025</name>
</gene>
<proteinExistence type="predicted"/>
<dbReference type="AlphaFoldDB" id="A0A1S8KRJ3"/>
<reference evidence="4 5" key="1">
    <citation type="submission" date="2017-01" db="EMBL/GenBank/DDBJ databases">
        <title>Complete Genome Sequence of Dolosigranulum pigrum isolated from a Patient with interstitial lung disease.</title>
        <authorList>
            <person name="Mukhopadhyay R."/>
            <person name="Joaquin J."/>
            <person name="Hogue R."/>
            <person name="Fitzgerald S."/>
            <person name="Jospin G."/>
            <person name="Eisen J.A."/>
            <person name="Chaturvedi V."/>
        </authorList>
    </citation>
    <scope>NUCLEOTIDE SEQUENCE [LARGE SCALE GENOMIC DNA]</scope>
    <source>
        <strain evidence="4 5">15S00348</strain>
    </source>
</reference>
<dbReference type="Proteomes" id="UP000190409">
    <property type="component" value="Unassembled WGS sequence"/>
</dbReference>
<dbReference type="EMBL" id="MUYF01000003">
    <property type="protein sequence ID" value="OOL80443.1"/>
    <property type="molecule type" value="Genomic_DNA"/>
</dbReference>
<accession>A0A1S8KRJ3</accession>
<dbReference type="EMBL" id="MUYF01000003">
    <property type="protein sequence ID" value="OOL81974.1"/>
    <property type="molecule type" value="Genomic_DNA"/>
</dbReference>
<evidence type="ECO:0000313" key="2">
    <source>
        <dbReference type="EMBL" id="OOL81968.1"/>
    </source>
</evidence>
<evidence type="ECO:0000313" key="1">
    <source>
        <dbReference type="EMBL" id="OOL80443.1"/>
    </source>
</evidence>
<evidence type="ECO:0000313" key="3">
    <source>
        <dbReference type="EMBL" id="OOL81974.1"/>
    </source>
</evidence>
<comment type="caution">
    <text evidence="4">The sequence shown here is derived from an EMBL/GenBank/DDBJ whole genome shotgun (WGS) entry which is preliminary data.</text>
</comment>
<dbReference type="EMBL" id="MUYF01000001">
    <property type="protein sequence ID" value="OOL82161.1"/>
    <property type="molecule type" value="Genomic_DNA"/>
</dbReference>
<evidence type="ECO:0000313" key="4">
    <source>
        <dbReference type="EMBL" id="OOL82161.1"/>
    </source>
</evidence>
<organism evidence="4 5">
    <name type="scientific">Dolosigranulum pigrum</name>
    <dbReference type="NCBI Taxonomy" id="29394"/>
    <lineage>
        <taxon>Bacteria</taxon>
        <taxon>Bacillati</taxon>
        <taxon>Bacillota</taxon>
        <taxon>Bacilli</taxon>
        <taxon>Lactobacillales</taxon>
        <taxon>Carnobacteriaceae</taxon>
        <taxon>Dolosigranulum</taxon>
    </lineage>
</organism>
<name>A0A1S8KRJ3_9LACT</name>
<protein>
    <submittedName>
        <fullName evidence="4">Uncharacterized protein</fullName>
    </submittedName>
</protein>
<sequence>MYIEEDRIRDLLIVRSRFTQREWEAVNREIGELQEEKVRREAFTTELSRRDLKLLNKRLRIYLGS</sequence>
<dbReference type="EMBL" id="MUYF01000003">
    <property type="protein sequence ID" value="OOL81968.1"/>
    <property type="molecule type" value="Genomic_DNA"/>
</dbReference>
<evidence type="ECO:0000313" key="5">
    <source>
        <dbReference type="Proteomes" id="UP000190409"/>
    </source>
</evidence>